<dbReference type="InterPro" id="IPR010281">
    <property type="entry name" value="DUF885"/>
</dbReference>
<dbReference type="Pfam" id="PF05960">
    <property type="entry name" value="DUF885"/>
    <property type="match status" value="1"/>
</dbReference>
<keyword evidence="2" id="KW-1185">Reference proteome</keyword>
<dbReference type="EMBL" id="JBHRSL010000001">
    <property type="protein sequence ID" value="MFC3050287.1"/>
    <property type="molecule type" value="Genomic_DNA"/>
</dbReference>
<dbReference type="RefSeq" id="WP_194214687.1">
    <property type="nucleotide sequence ID" value="NZ_CP061205.1"/>
</dbReference>
<evidence type="ECO:0000313" key="1">
    <source>
        <dbReference type="EMBL" id="MFC3050287.1"/>
    </source>
</evidence>
<sequence>MNILRKIITIAGFVTLGFAVGGFSAKASDPFFKEEMQAFAHDYFTLRPETALYYGVPFERSGTEKLTHYRPADEQNRRAAFAALVEKLGAMKREGLTPQQVTSLDLIQFEMENALKPAETVSYGSILGEYGNWFLPYSMSHLSGPHVEVPTLLEDKVMVTNIQDAKAYVHLLAEYADILGEIAAKVQGDAASGVIAPDFVLANIIENLSGDIEKGINHTLITSFTAKMQVAGVEGSAAYEEQAKTVFVEKVIPALDALRSVLAELKEKATHDAGIYHQPNGKALYRAMITHLTDTAMEPEEIHALGLREVARIHSEMDILLKKIGYDAGTVGERMQKLLVDPKYIYPNTDEGKAALLGDLRADLDLVNAELPKWFGLLPDQDVEIKAVPKHREQSVSGAFYDAPAFDGSSPGTFWVSLYDTAANPSYSLQTLVYHEANPGHHLQTVIGMSGDQPVLSTVFYSNAAGEGWGLYAERLAADMGIYKNDPVDDIGRLQAELLRAVRLVVDTGMHEKGWSREQAIDYMVAAEGVHMDEAVGEIERYAVWPGQALGYKLGELKIVEMRSLAKKTLGERFDVRAFHDRVLEDGALPLVMLEAKLRGWIAAQAQ</sequence>
<evidence type="ECO:0000313" key="2">
    <source>
        <dbReference type="Proteomes" id="UP001595444"/>
    </source>
</evidence>
<dbReference type="Proteomes" id="UP001595444">
    <property type="component" value="Unassembled WGS sequence"/>
</dbReference>
<dbReference type="PANTHER" id="PTHR33361">
    <property type="entry name" value="GLR0591 PROTEIN"/>
    <property type="match status" value="1"/>
</dbReference>
<protein>
    <submittedName>
        <fullName evidence="1">DUF885 domain-containing protein</fullName>
    </submittedName>
</protein>
<gene>
    <name evidence="1" type="ORF">ACFOKA_00060</name>
</gene>
<proteinExistence type="predicted"/>
<accession>A0ABV7D0F5</accession>
<name>A0ABV7D0F5_9PROT</name>
<organism evidence="1 2">
    <name type="scientific">Kordiimonas pumila</name>
    <dbReference type="NCBI Taxonomy" id="2161677"/>
    <lineage>
        <taxon>Bacteria</taxon>
        <taxon>Pseudomonadati</taxon>
        <taxon>Pseudomonadota</taxon>
        <taxon>Alphaproteobacteria</taxon>
        <taxon>Kordiimonadales</taxon>
        <taxon>Kordiimonadaceae</taxon>
        <taxon>Kordiimonas</taxon>
    </lineage>
</organism>
<dbReference type="PANTHER" id="PTHR33361:SF2">
    <property type="entry name" value="DUF885 DOMAIN-CONTAINING PROTEIN"/>
    <property type="match status" value="1"/>
</dbReference>
<comment type="caution">
    <text evidence="1">The sequence shown here is derived from an EMBL/GenBank/DDBJ whole genome shotgun (WGS) entry which is preliminary data.</text>
</comment>
<reference evidence="2" key="1">
    <citation type="journal article" date="2019" name="Int. J. Syst. Evol. Microbiol.">
        <title>The Global Catalogue of Microorganisms (GCM) 10K type strain sequencing project: providing services to taxonomists for standard genome sequencing and annotation.</title>
        <authorList>
            <consortium name="The Broad Institute Genomics Platform"/>
            <consortium name="The Broad Institute Genome Sequencing Center for Infectious Disease"/>
            <person name="Wu L."/>
            <person name="Ma J."/>
        </authorList>
    </citation>
    <scope>NUCLEOTIDE SEQUENCE [LARGE SCALE GENOMIC DNA]</scope>
    <source>
        <strain evidence="2">KCTC 62164</strain>
    </source>
</reference>